<dbReference type="EMBL" id="CP004044">
    <property type="protein sequence ID" value="AGC67641.1"/>
    <property type="molecule type" value="Genomic_DNA"/>
</dbReference>
<organism evidence="1 2">
    <name type="scientific">Thermoclostridium stercorarium (strain ATCC 35414 / DSM 8532 / NCIMB 11754)</name>
    <name type="common">Clostridium stercorarium</name>
    <dbReference type="NCBI Taxonomy" id="1121335"/>
    <lineage>
        <taxon>Bacteria</taxon>
        <taxon>Bacillati</taxon>
        <taxon>Bacillota</taxon>
        <taxon>Clostridia</taxon>
        <taxon>Eubacteriales</taxon>
        <taxon>Oscillospiraceae</taxon>
        <taxon>Thermoclostridium</taxon>
    </lineage>
</organism>
<dbReference type="STRING" id="1121335.Cst_c06230"/>
<sequence>MFGLNSSCFLKPQIFFVKLYTSFQIKHVDIVVVESKFHNKTSRNEFFYYFTMKNNATALKKLAETKRNADCPPFAGQWFFFLWTVYNSDIIHLLIIFRRALTADGNIYSGG</sequence>
<protein>
    <submittedName>
        <fullName evidence="1">Uncharacterized protein</fullName>
    </submittedName>
</protein>
<evidence type="ECO:0000313" key="1">
    <source>
        <dbReference type="EMBL" id="AGC67641.1"/>
    </source>
</evidence>
<dbReference type="PATRIC" id="fig|1121335.3.peg.605"/>
<dbReference type="AlphaFoldDB" id="L7VMF5"/>
<evidence type="ECO:0000313" key="2">
    <source>
        <dbReference type="Proteomes" id="UP000011220"/>
    </source>
</evidence>
<reference evidence="1 2" key="1">
    <citation type="journal article" date="2013" name="Genome Announc.">
        <title>Complete genome sequence of Clostridium stercorarium subsp. stercorarium strain DSM 8532, a thermophilic degrader of plant cell wall fibers.</title>
        <authorList>
            <person name="Poehlein A."/>
            <person name="Zverlov V.V."/>
            <person name="Daniel R."/>
            <person name="Schwarz W.H."/>
            <person name="Liebl W."/>
        </authorList>
    </citation>
    <scope>NUCLEOTIDE SEQUENCE [LARGE SCALE GENOMIC DNA]</scope>
    <source>
        <strain evidence="2">ATCC 35414 / DSM 8532 / NCIMB 11754</strain>
    </source>
</reference>
<dbReference type="Proteomes" id="UP000011220">
    <property type="component" value="Chromosome"/>
</dbReference>
<name>L7VMF5_THES1</name>
<gene>
    <name evidence="1" type="ordered locus">Cst_c06230</name>
</gene>
<keyword evidence="2" id="KW-1185">Reference proteome</keyword>
<accession>L7VMF5</accession>
<proteinExistence type="predicted"/>
<dbReference type="KEGG" id="css:Cst_c06230"/>